<feature type="signal peptide" evidence="1">
    <location>
        <begin position="1"/>
        <end position="21"/>
    </location>
</feature>
<proteinExistence type="predicted"/>
<keyword evidence="1" id="KW-0732">Signal</keyword>
<gene>
    <name evidence="3" type="ORF">NKI27_08180</name>
</gene>
<organism evidence="3 4">
    <name type="scientific">Alkalimarinus alittae</name>
    <dbReference type="NCBI Taxonomy" id="2961619"/>
    <lineage>
        <taxon>Bacteria</taxon>
        <taxon>Pseudomonadati</taxon>
        <taxon>Pseudomonadota</taxon>
        <taxon>Gammaproteobacteria</taxon>
        <taxon>Alteromonadales</taxon>
        <taxon>Alteromonadaceae</taxon>
        <taxon>Alkalimarinus</taxon>
    </lineage>
</organism>
<dbReference type="PROSITE" id="PS51257">
    <property type="entry name" value="PROKAR_LIPOPROTEIN"/>
    <property type="match status" value="1"/>
</dbReference>
<evidence type="ECO:0000313" key="3">
    <source>
        <dbReference type="EMBL" id="UZE97699.1"/>
    </source>
</evidence>
<feature type="chain" id="PRO_5046722410" evidence="1">
    <location>
        <begin position="22"/>
        <end position="266"/>
    </location>
</feature>
<sequence>MNNKLSYFFVLVFSLGSCVLAAQPLDHQLWDTLLKKHVVVIKNGSVTQVDYAGFQKDHVLLQRYLDSLAGITQQDFDAKTANSQLAILINLYNAATIELILTEYPNLASIKELGSFFRSPWKKTFISAFNKNLSLDEVEHDLIRGSGRYNDPRIHFAVNCASIGCPALRAEAYTAEKLQAQLDEQTRLFLADNTRNRLSGDELQVSSIFKWYQEDFEKGWNGIDALEAFFVRYSNAIHLAKSDVEKLKRGDISIAYLEYDWRLNKK</sequence>
<dbReference type="PANTHER" id="PTHR46361">
    <property type="entry name" value="ELECTRON CARRIER/ PROTEIN DISULFIDE OXIDOREDUCTASE"/>
    <property type="match status" value="1"/>
</dbReference>
<dbReference type="RefSeq" id="WP_265049175.1">
    <property type="nucleotide sequence ID" value="NZ_CP100390.1"/>
</dbReference>
<dbReference type="InterPro" id="IPR006869">
    <property type="entry name" value="DUF547"/>
</dbReference>
<evidence type="ECO:0000259" key="2">
    <source>
        <dbReference type="Pfam" id="PF04784"/>
    </source>
</evidence>
<dbReference type="PANTHER" id="PTHR46361:SF3">
    <property type="entry name" value="ELECTRON CARRIER_ PROTEIN DISULFIDE OXIDOREDUCTASE"/>
    <property type="match status" value="1"/>
</dbReference>
<evidence type="ECO:0000256" key="1">
    <source>
        <dbReference type="SAM" id="SignalP"/>
    </source>
</evidence>
<reference evidence="3" key="1">
    <citation type="submission" date="2022-06" db="EMBL/GenBank/DDBJ databases">
        <title>Alkalimarinus sp. nov., isolated from gut of a Alitta virens.</title>
        <authorList>
            <person name="Yang A.I."/>
            <person name="Shin N.-R."/>
        </authorList>
    </citation>
    <scope>NUCLEOTIDE SEQUENCE</scope>
    <source>
        <strain evidence="3">A2M4</strain>
    </source>
</reference>
<dbReference type="EMBL" id="CP100390">
    <property type="protein sequence ID" value="UZE97699.1"/>
    <property type="molecule type" value="Genomic_DNA"/>
</dbReference>
<name>A0ABY6N6T4_9ALTE</name>
<feature type="domain" description="DUF547" evidence="2">
    <location>
        <begin position="80"/>
        <end position="190"/>
    </location>
</feature>
<dbReference type="Proteomes" id="UP001163739">
    <property type="component" value="Chromosome"/>
</dbReference>
<keyword evidence="4" id="KW-1185">Reference proteome</keyword>
<protein>
    <submittedName>
        <fullName evidence="3">DUF547 domain-containing protein</fullName>
    </submittedName>
</protein>
<dbReference type="Pfam" id="PF04784">
    <property type="entry name" value="DUF547"/>
    <property type="match status" value="1"/>
</dbReference>
<evidence type="ECO:0000313" key="4">
    <source>
        <dbReference type="Proteomes" id="UP001163739"/>
    </source>
</evidence>
<accession>A0ABY6N6T4</accession>